<keyword evidence="2" id="KW-1185">Reference proteome</keyword>
<dbReference type="Gene3D" id="2.30.30.40">
    <property type="entry name" value="SH3 Domains"/>
    <property type="match status" value="1"/>
</dbReference>
<gene>
    <name evidence="1" type="ORF">EHQ24_05970</name>
</gene>
<proteinExistence type="predicted"/>
<reference evidence="1" key="1">
    <citation type="journal article" date="2019" name="PLoS Negl. Trop. Dis.">
        <title>Revisiting the worldwide diversity of Leptospira species in the environment.</title>
        <authorList>
            <person name="Vincent A.T."/>
            <person name="Schiettekatte O."/>
            <person name="Bourhy P."/>
            <person name="Veyrier F.J."/>
            <person name="Picardeau M."/>
        </authorList>
    </citation>
    <scope>NUCLEOTIDE SEQUENCE [LARGE SCALE GENOMIC DNA]</scope>
    <source>
        <strain evidence="1">201800287</strain>
    </source>
</reference>
<dbReference type="EMBL" id="RQFK01000011">
    <property type="protein sequence ID" value="TGK87176.1"/>
    <property type="molecule type" value="Genomic_DNA"/>
</dbReference>
<dbReference type="Proteomes" id="UP000298009">
    <property type="component" value="Unassembled WGS sequence"/>
</dbReference>
<organism evidence="1 2">
    <name type="scientific">Leptospira noumeaensis</name>
    <dbReference type="NCBI Taxonomy" id="2484964"/>
    <lineage>
        <taxon>Bacteria</taxon>
        <taxon>Pseudomonadati</taxon>
        <taxon>Spirochaetota</taxon>
        <taxon>Spirochaetia</taxon>
        <taxon>Leptospirales</taxon>
        <taxon>Leptospiraceae</taxon>
        <taxon>Leptospira</taxon>
    </lineage>
</organism>
<sequence length="228" mass="26351">MYLRIGFLFIFLVSFQSPLLPCEPFDPVSLKPTDASREDKDFFSFKQKLEKAIQEKNIQFIESVIDPQISFAFSEEGMGKSNFLKHWKLKQNPKNPEFWNELSQTVNLGFTFKDQIWSAPFLFNQTPESIDQYSYSLITGSVVNVRDKPSTKGKILTQLSWEFVKNEYDETNSKPSSKEPCNFKKVCISDGQIGYICEQYLRSPLGYRVGFSKKKSAWSMIFFVEGGD</sequence>
<protein>
    <submittedName>
        <fullName evidence="1">SH3 domain-containing protein</fullName>
    </submittedName>
</protein>
<accession>A0A4R9IFU8</accession>
<evidence type="ECO:0000313" key="2">
    <source>
        <dbReference type="Proteomes" id="UP000298009"/>
    </source>
</evidence>
<evidence type="ECO:0000313" key="1">
    <source>
        <dbReference type="EMBL" id="TGK87176.1"/>
    </source>
</evidence>
<comment type="caution">
    <text evidence="1">The sequence shown here is derived from an EMBL/GenBank/DDBJ whole genome shotgun (WGS) entry which is preliminary data.</text>
</comment>
<dbReference type="OrthoDB" id="324186at2"/>
<name>A0A4R9IFU8_9LEPT</name>
<dbReference type="AlphaFoldDB" id="A0A4R9IFU8"/>